<dbReference type="SUPFAM" id="SSF51735">
    <property type="entry name" value="NAD(P)-binding Rossmann-fold domains"/>
    <property type="match status" value="1"/>
</dbReference>
<dbReference type="AlphaFoldDB" id="A0A9W6YH53"/>
<dbReference type="Proteomes" id="UP001165121">
    <property type="component" value="Unassembled WGS sequence"/>
</dbReference>
<dbReference type="Pfam" id="PF00107">
    <property type="entry name" value="ADH_zinc_N"/>
    <property type="match status" value="1"/>
</dbReference>
<evidence type="ECO:0000313" key="3">
    <source>
        <dbReference type="EMBL" id="GMF64057.1"/>
    </source>
</evidence>
<dbReference type="PANTHER" id="PTHR44013">
    <property type="entry name" value="ZINC-TYPE ALCOHOL DEHYDROGENASE-LIKE PROTEIN C16A3.02C"/>
    <property type="match status" value="1"/>
</dbReference>
<dbReference type="InterPro" id="IPR013149">
    <property type="entry name" value="ADH-like_C"/>
</dbReference>
<keyword evidence="4" id="KW-1185">Reference proteome</keyword>
<dbReference type="PANTHER" id="PTHR44013:SF1">
    <property type="entry name" value="ZINC-TYPE ALCOHOL DEHYDROGENASE-LIKE PROTEIN C16A3.02C"/>
    <property type="match status" value="1"/>
</dbReference>
<dbReference type="EMBL" id="BSXT01007632">
    <property type="protein sequence ID" value="GMF64057.1"/>
    <property type="molecule type" value="Genomic_DNA"/>
</dbReference>
<sequence>MLGGSSFVGVCAVQSAPAIGVHVIATASAENAKFVKALGADQIIDYRTEKWVDVVKPHSIDVFYNCGMENAAWNEGVQVALKENMSRFVTILPMTQPVEESKSGAKPVGEVCVYPSAKELSEVTEYIESGKVCIRLRECPPASSVGLFVKQCLLFLFGLRDTDDYVVGDCVAGPPDDDGPQSDHATWKFSSKNARRNSSRRNTETRGMDQTSPFDWHLSTQPNQPNHPDQVHPTKPVGATMPGLAVNATSRAEAASSKVRLLAFTRNKRFTPDG</sequence>
<evidence type="ECO:0000256" key="1">
    <source>
        <dbReference type="SAM" id="MobiDB-lite"/>
    </source>
</evidence>
<feature type="compositionally biased region" description="Polar residues" evidence="1">
    <location>
        <begin position="208"/>
        <end position="227"/>
    </location>
</feature>
<accession>A0A9W6YH53</accession>
<protein>
    <submittedName>
        <fullName evidence="3">Unnamed protein product</fullName>
    </submittedName>
</protein>
<feature type="domain" description="Alcohol dehydrogenase-like C-terminal" evidence="2">
    <location>
        <begin position="8"/>
        <end position="80"/>
    </location>
</feature>
<comment type="caution">
    <text evidence="3">The sequence shown here is derived from an EMBL/GenBank/DDBJ whole genome shotgun (WGS) entry which is preliminary data.</text>
</comment>
<evidence type="ECO:0000313" key="4">
    <source>
        <dbReference type="Proteomes" id="UP001165121"/>
    </source>
</evidence>
<proteinExistence type="predicted"/>
<dbReference type="Gene3D" id="3.40.50.720">
    <property type="entry name" value="NAD(P)-binding Rossmann-like Domain"/>
    <property type="match status" value="1"/>
</dbReference>
<reference evidence="3" key="1">
    <citation type="submission" date="2023-04" db="EMBL/GenBank/DDBJ databases">
        <title>Phytophthora fragariaefolia NBRC 109709.</title>
        <authorList>
            <person name="Ichikawa N."/>
            <person name="Sato H."/>
            <person name="Tonouchi N."/>
        </authorList>
    </citation>
    <scope>NUCLEOTIDE SEQUENCE</scope>
    <source>
        <strain evidence="3">NBRC 109709</strain>
    </source>
</reference>
<dbReference type="InterPro" id="IPR052733">
    <property type="entry name" value="Chloroplast_QOR"/>
</dbReference>
<feature type="region of interest" description="Disordered" evidence="1">
    <location>
        <begin position="174"/>
        <end position="242"/>
    </location>
</feature>
<gene>
    <name evidence="3" type="ORF">Pfra01_002798700</name>
</gene>
<dbReference type="OrthoDB" id="3509362at2759"/>
<evidence type="ECO:0000259" key="2">
    <source>
        <dbReference type="Pfam" id="PF00107"/>
    </source>
</evidence>
<dbReference type="InterPro" id="IPR036291">
    <property type="entry name" value="NAD(P)-bd_dom_sf"/>
</dbReference>
<organism evidence="3 4">
    <name type="scientific">Phytophthora fragariaefolia</name>
    <dbReference type="NCBI Taxonomy" id="1490495"/>
    <lineage>
        <taxon>Eukaryota</taxon>
        <taxon>Sar</taxon>
        <taxon>Stramenopiles</taxon>
        <taxon>Oomycota</taxon>
        <taxon>Peronosporomycetes</taxon>
        <taxon>Peronosporales</taxon>
        <taxon>Peronosporaceae</taxon>
        <taxon>Phytophthora</taxon>
    </lineage>
</organism>
<name>A0A9W6YH53_9STRA</name>